<evidence type="ECO:0000313" key="10">
    <source>
        <dbReference type="Proteomes" id="UP001500657"/>
    </source>
</evidence>
<gene>
    <name evidence="9" type="ORF">GCM10009126_15700</name>
</gene>
<keyword evidence="10" id="KW-1185">Reference proteome</keyword>
<organism evidence="9 10">
    <name type="scientific">Rhodanobacter caeni</name>
    <dbReference type="NCBI Taxonomy" id="657654"/>
    <lineage>
        <taxon>Bacteria</taxon>
        <taxon>Pseudomonadati</taxon>
        <taxon>Pseudomonadota</taxon>
        <taxon>Gammaproteobacteria</taxon>
        <taxon>Lysobacterales</taxon>
        <taxon>Rhodanobacteraceae</taxon>
        <taxon>Rhodanobacter</taxon>
    </lineage>
</organism>
<dbReference type="PANTHER" id="PTHR33653:SF1">
    <property type="entry name" value="RIBONUCLEASE VAPC2"/>
    <property type="match status" value="1"/>
</dbReference>
<evidence type="ECO:0000256" key="3">
    <source>
        <dbReference type="ARBA" id="ARBA00022722"/>
    </source>
</evidence>
<proteinExistence type="inferred from homology"/>
<evidence type="ECO:0000256" key="1">
    <source>
        <dbReference type="ARBA" id="ARBA00001946"/>
    </source>
</evidence>
<evidence type="ECO:0000256" key="5">
    <source>
        <dbReference type="ARBA" id="ARBA00022801"/>
    </source>
</evidence>
<comment type="caution">
    <text evidence="9">The sequence shown here is derived from an EMBL/GenBank/DDBJ whole genome shotgun (WGS) entry which is preliminary data.</text>
</comment>
<keyword evidence="3" id="KW-0540">Nuclease</keyword>
<evidence type="ECO:0000256" key="2">
    <source>
        <dbReference type="ARBA" id="ARBA00022649"/>
    </source>
</evidence>
<evidence type="ECO:0000256" key="6">
    <source>
        <dbReference type="ARBA" id="ARBA00022842"/>
    </source>
</evidence>
<keyword evidence="5" id="KW-0378">Hydrolase</keyword>
<keyword evidence="6" id="KW-0460">Magnesium</keyword>
<reference evidence="9 10" key="1">
    <citation type="journal article" date="2019" name="Int. J. Syst. Evol. Microbiol.">
        <title>The Global Catalogue of Microorganisms (GCM) 10K type strain sequencing project: providing services to taxonomists for standard genome sequencing and annotation.</title>
        <authorList>
            <consortium name="The Broad Institute Genomics Platform"/>
            <consortium name="The Broad Institute Genome Sequencing Center for Infectious Disease"/>
            <person name="Wu L."/>
            <person name="Ma J."/>
        </authorList>
    </citation>
    <scope>NUCLEOTIDE SEQUENCE [LARGE SCALE GENOMIC DNA]</scope>
    <source>
        <strain evidence="9 10">JCM 16242</strain>
    </source>
</reference>
<dbReference type="PANTHER" id="PTHR33653">
    <property type="entry name" value="RIBONUCLEASE VAPC2"/>
    <property type="match status" value="1"/>
</dbReference>
<accession>A0ABN0UHW4</accession>
<protein>
    <submittedName>
        <fullName evidence="9">Type II toxin-antitoxin system VapC family toxin</fullName>
    </submittedName>
</protein>
<dbReference type="InterPro" id="IPR002716">
    <property type="entry name" value="PIN_dom"/>
</dbReference>
<dbReference type="InterPro" id="IPR029060">
    <property type="entry name" value="PIN-like_dom_sf"/>
</dbReference>
<dbReference type="InterPro" id="IPR050556">
    <property type="entry name" value="Type_II_TA_system_RNase"/>
</dbReference>
<dbReference type="Pfam" id="PF01850">
    <property type="entry name" value="PIN"/>
    <property type="match status" value="1"/>
</dbReference>
<evidence type="ECO:0000256" key="7">
    <source>
        <dbReference type="ARBA" id="ARBA00038093"/>
    </source>
</evidence>
<evidence type="ECO:0000313" key="9">
    <source>
        <dbReference type="EMBL" id="GAA0251118.1"/>
    </source>
</evidence>
<dbReference type="EMBL" id="BAAAFO010000002">
    <property type="protein sequence ID" value="GAA0251118.1"/>
    <property type="molecule type" value="Genomic_DNA"/>
</dbReference>
<feature type="domain" description="PIN" evidence="8">
    <location>
        <begin position="4"/>
        <end position="124"/>
    </location>
</feature>
<keyword evidence="2" id="KW-1277">Toxin-antitoxin system</keyword>
<dbReference type="SUPFAM" id="SSF88723">
    <property type="entry name" value="PIN domain-like"/>
    <property type="match status" value="1"/>
</dbReference>
<keyword evidence="4" id="KW-0479">Metal-binding</keyword>
<name>A0ABN0UHW4_9GAMM</name>
<dbReference type="Gene3D" id="3.40.50.1010">
    <property type="entry name" value="5'-nuclease"/>
    <property type="match status" value="1"/>
</dbReference>
<comment type="cofactor">
    <cofactor evidence="1">
        <name>Mg(2+)</name>
        <dbReference type="ChEBI" id="CHEBI:18420"/>
    </cofactor>
</comment>
<evidence type="ECO:0000256" key="4">
    <source>
        <dbReference type="ARBA" id="ARBA00022723"/>
    </source>
</evidence>
<dbReference type="Proteomes" id="UP001500657">
    <property type="component" value="Unassembled WGS sequence"/>
</dbReference>
<sequence length="134" mass="15057">MSRVLVDANVLLDVLTDDPKWYGWSAAQLDACAASGELCINPIVYAEVSVGFERIEQLDDALSPDSFTRLELPWEAGFLAGKAFLQYRRARGMRRSPLPDFYIGAHAAIEGLALLTRDARRYRTYYPTLELICP</sequence>
<comment type="similarity">
    <text evidence="7">Belongs to the PINc/VapC protein family.</text>
</comment>
<evidence type="ECO:0000259" key="8">
    <source>
        <dbReference type="Pfam" id="PF01850"/>
    </source>
</evidence>
<dbReference type="RefSeq" id="WP_343881889.1">
    <property type="nucleotide sequence ID" value="NZ_BAAAFO010000002.1"/>
</dbReference>